<dbReference type="OrthoDB" id="2012654at2759"/>
<dbReference type="InParanoid" id="D8SNS1"/>
<feature type="non-terminal residue" evidence="2">
    <location>
        <position position="372"/>
    </location>
</feature>
<evidence type="ECO:0000256" key="1">
    <source>
        <dbReference type="SAM" id="MobiDB-lite"/>
    </source>
</evidence>
<dbReference type="Proteomes" id="UP000001514">
    <property type="component" value="Unassembled WGS sequence"/>
</dbReference>
<organism evidence="3">
    <name type="scientific">Selaginella moellendorffii</name>
    <name type="common">Spikemoss</name>
    <dbReference type="NCBI Taxonomy" id="88036"/>
    <lineage>
        <taxon>Eukaryota</taxon>
        <taxon>Viridiplantae</taxon>
        <taxon>Streptophyta</taxon>
        <taxon>Embryophyta</taxon>
        <taxon>Tracheophyta</taxon>
        <taxon>Lycopodiopsida</taxon>
        <taxon>Selaginellales</taxon>
        <taxon>Selaginellaceae</taxon>
        <taxon>Selaginella</taxon>
    </lineage>
</organism>
<name>D8SNS1_SELML</name>
<evidence type="ECO:0000313" key="2">
    <source>
        <dbReference type="EMBL" id="EFJ13841.1"/>
    </source>
</evidence>
<dbReference type="KEGG" id="smo:SELMODRAFT_44115"/>
<dbReference type="PANTHER" id="PTHR31300">
    <property type="entry name" value="LIPASE"/>
    <property type="match status" value="1"/>
</dbReference>
<dbReference type="Pfam" id="PF04788">
    <property type="entry name" value="DUF620"/>
    <property type="match status" value="1"/>
</dbReference>
<evidence type="ECO:0000313" key="3">
    <source>
        <dbReference type="Proteomes" id="UP000001514"/>
    </source>
</evidence>
<feature type="non-terminal residue" evidence="2">
    <location>
        <position position="1"/>
    </location>
</feature>
<gene>
    <name evidence="2" type="ORF">SELMODRAFT_44115</name>
</gene>
<keyword evidence="3" id="KW-1185">Reference proteome</keyword>
<proteinExistence type="predicted"/>
<dbReference type="STRING" id="88036.D8SNS1"/>
<protein>
    <submittedName>
        <fullName evidence="2">Uncharacterized protein</fullName>
    </submittedName>
</protein>
<accession>D8SNS1</accession>
<dbReference type="HOGENOM" id="CLU_033378_0_0_1"/>
<dbReference type="PANTHER" id="PTHR31300:SF2">
    <property type="entry name" value="LIPASE-LIKE PROTEIN"/>
    <property type="match status" value="1"/>
</dbReference>
<dbReference type="OMA" id="TMYNAYA"/>
<feature type="compositionally biased region" description="Gly residues" evidence="1">
    <location>
        <begin position="14"/>
        <end position="33"/>
    </location>
</feature>
<dbReference type="InterPro" id="IPR006873">
    <property type="entry name" value="DUF620"/>
</dbReference>
<dbReference type="FunCoup" id="D8SNS1">
    <property type="interactions" value="2276"/>
</dbReference>
<dbReference type="EMBL" id="GL377630">
    <property type="protein sequence ID" value="EFJ13841.1"/>
    <property type="molecule type" value="Genomic_DNA"/>
</dbReference>
<dbReference type="Gramene" id="EFJ13841">
    <property type="protein sequence ID" value="EFJ13841"/>
    <property type="gene ID" value="SELMODRAFT_44115"/>
</dbReference>
<dbReference type="eggNOG" id="ENOG502QQ84">
    <property type="taxonomic scope" value="Eukaryota"/>
</dbReference>
<feature type="region of interest" description="Disordered" evidence="1">
    <location>
        <begin position="1"/>
        <end position="36"/>
    </location>
</feature>
<reference evidence="2 3" key="1">
    <citation type="journal article" date="2011" name="Science">
        <title>The Selaginella genome identifies genetic changes associated with the evolution of vascular plants.</title>
        <authorList>
            <person name="Banks J.A."/>
            <person name="Nishiyama T."/>
            <person name="Hasebe M."/>
            <person name="Bowman J.L."/>
            <person name="Gribskov M."/>
            <person name="dePamphilis C."/>
            <person name="Albert V.A."/>
            <person name="Aono N."/>
            <person name="Aoyama T."/>
            <person name="Ambrose B.A."/>
            <person name="Ashton N.W."/>
            <person name="Axtell M.J."/>
            <person name="Barker E."/>
            <person name="Barker M.S."/>
            <person name="Bennetzen J.L."/>
            <person name="Bonawitz N.D."/>
            <person name="Chapple C."/>
            <person name="Cheng C."/>
            <person name="Correa L.G."/>
            <person name="Dacre M."/>
            <person name="DeBarry J."/>
            <person name="Dreyer I."/>
            <person name="Elias M."/>
            <person name="Engstrom E.M."/>
            <person name="Estelle M."/>
            <person name="Feng L."/>
            <person name="Finet C."/>
            <person name="Floyd S.K."/>
            <person name="Frommer W.B."/>
            <person name="Fujita T."/>
            <person name="Gramzow L."/>
            <person name="Gutensohn M."/>
            <person name="Harholt J."/>
            <person name="Hattori M."/>
            <person name="Heyl A."/>
            <person name="Hirai T."/>
            <person name="Hiwatashi Y."/>
            <person name="Ishikawa M."/>
            <person name="Iwata M."/>
            <person name="Karol K.G."/>
            <person name="Koehler B."/>
            <person name="Kolukisaoglu U."/>
            <person name="Kubo M."/>
            <person name="Kurata T."/>
            <person name="Lalonde S."/>
            <person name="Li K."/>
            <person name="Li Y."/>
            <person name="Litt A."/>
            <person name="Lyons E."/>
            <person name="Manning G."/>
            <person name="Maruyama T."/>
            <person name="Michael T.P."/>
            <person name="Mikami K."/>
            <person name="Miyazaki S."/>
            <person name="Morinaga S."/>
            <person name="Murata T."/>
            <person name="Mueller-Roeber B."/>
            <person name="Nelson D.R."/>
            <person name="Obara M."/>
            <person name="Oguri Y."/>
            <person name="Olmstead R.G."/>
            <person name="Onodera N."/>
            <person name="Petersen B.L."/>
            <person name="Pils B."/>
            <person name="Prigge M."/>
            <person name="Rensing S.A."/>
            <person name="Riano-Pachon D.M."/>
            <person name="Roberts A.W."/>
            <person name="Sato Y."/>
            <person name="Scheller H.V."/>
            <person name="Schulz B."/>
            <person name="Schulz C."/>
            <person name="Shakirov E.V."/>
            <person name="Shibagaki N."/>
            <person name="Shinohara N."/>
            <person name="Shippen D.E."/>
            <person name="Soerensen I."/>
            <person name="Sotooka R."/>
            <person name="Sugimoto N."/>
            <person name="Sugita M."/>
            <person name="Sumikawa N."/>
            <person name="Tanurdzic M."/>
            <person name="Theissen G."/>
            <person name="Ulvskov P."/>
            <person name="Wakazuki S."/>
            <person name="Weng J.K."/>
            <person name="Willats W.W."/>
            <person name="Wipf D."/>
            <person name="Wolf P.G."/>
            <person name="Yang L."/>
            <person name="Zimmer A.D."/>
            <person name="Zhu Q."/>
            <person name="Mitros T."/>
            <person name="Hellsten U."/>
            <person name="Loque D."/>
            <person name="Otillar R."/>
            <person name="Salamov A."/>
            <person name="Schmutz J."/>
            <person name="Shapiro H."/>
            <person name="Lindquist E."/>
            <person name="Lucas S."/>
            <person name="Rokhsar D."/>
            <person name="Grigoriev I.V."/>
        </authorList>
    </citation>
    <scope>NUCLEOTIDE SEQUENCE [LARGE SCALE GENOMIC DNA]</scope>
</reference>
<sequence>TLAPVREGPDADADGGGGNGSLGGGGSGGGGGATKRQGSFRSWMMEQIEKTTLPLLGYKHSDVRLLLGVLGAPLAPIAASSAHCLYARVSPRDGPIESTSAQYILHQYMAASGGSKFLASIHNSYAAGKIRMSLSEFETVNRVVRTKNPFRPAEAGCFVLWQMKPDMWYVELVLGGGSSKVHAGCDGKLVWRQNPWMGPHAAKGPVRPLRRVLQGLDPLTTATIFSGAVCVGEKRLGGEDCFVLKLAADPYTLGARSDGPAEIIRHVLFGYFSQRTGLLVRIEDSHLTRIQASAGEVVYWETSIESTLDDYRSVDGLVIAHSGHSCVTLFRFGEVAMGHTRTRMEEDWTIEEVALNVPGLSEDCFIPPADIR</sequence>
<dbReference type="AlphaFoldDB" id="D8SNS1"/>